<evidence type="ECO:0000256" key="1">
    <source>
        <dbReference type="SAM" id="Phobius"/>
    </source>
</evidence>
<dbReference type="Proteomes" id="UP000504637">
    <property type="component" value="Unplaced"/>
</dbReference>
<organism evidence="4">
    <name type="scientific">Dissoconium aciculare CBS 342.82</name>
    <dbReference type="NCBI Taxonomy" id="1314786"/>
    <lineage>
        <taxon>Eukaryota</taxon>
        <taxon>Fungi</taxon>
        <taxon>Dikarya</taxon>
        <taxon>Ascomycota</taxon>
        <taxon>Pezizomycotina</taxon>
        <taxon>Dothideomycetes</taxon>
        <taxon>Dothideomycetidae</taxon>
        <taxon>Mycosphaerellales</taxon>
        <taxon>Dissoconiaceae</taxon>
        <taxon>Dissoconium</taxon>
    </lineage>
</organism>
<reference evidence="4" key="1">
    <citation type="submission" date="2020-01" db="EMBL/GenBank/DDBJ databases">
        <authorList>
            <consortium name="DOE Joint Genome Institute"/>
            <person name="Haridas S."/>
            <person name="Albert R."/>
            <person name="Binder M."/>
            <person name="Bloem J."/>
            <person name="Labutti K."/>
            <person name="Salamov A."/>
            <person name="Andreopoulos B."/>
            <person name="Baker S.E."/>
            <person name="Barry K."/>
            <person name="Bills G."/>
            <person name="Bluhm B.H."/>
            <person name="Cannon C."/>
            <person name="Castanera R."/>
            <person name="Culley D.E."/>
            <person name="Daum C."/>
            <person name="Ezra D."/>
            <person name="Gonzalez J.B."/>
            <person name="Henrissat B."/>
            <person name="Kuo A."/>
            <person name="Liang C."/>
            <person name="Lipzen A."/>
            <person name="Lutzoni F."/>
            <person name="Magnuson J."/>
            <person name="Mondo S."/>
            <person name="Nolan M."/>
            <person name="Ohm R."/>
            <person name="Pangilinan J."/>
            <person name="Park H.-J."/>
            <person name="Ramirez L."/>
            <person name="Alfaro M."/>
            <person name="Sun H."/>
            <person name="Tritt A."/>
            <person name="Yoshinaga Y."/>
            <person name="Zwiers L.-H."/>
            <person name="Turgeon B.G."/>
            <person name="Goodwin S.B."/>
            <person name="Spatafora J.W."/>
            <person name="Crous P.W."/>
            <person name="Grigoriev I.V."/>
        </authorList>
    </citation>
    <scope>NUCLEOTIDE SEQUENCE</scope>
    <source>
        <strain evidence="4">CBS 342.82</strain>
    </source>
</reference>
<accession>A0A6J3LV90</accession>
<reference evidence="4" key="2">
    <citation type="submission" date="2020-04" db="EMBL/GenBank/DDBJ databases">
        <authorList>
            <consortium name="NCBI Genome Project"/>
        </authorList>
    </citation>
    <scope>NUCLEOTIDE SEQUENCE</scope>
    <source>
        <strain evidence="4">CBS 342.82</strain>
    </source>
</reference>
<evidence type="ECO:0000256" key="2">
    <source>
        <dbReference type="SAM" id="SignalP"/>
    </source>
</evidence>
<proteinExistence type="predicted"/>
<keyword evidence="3" id="KW-1185">Reference proteome</keyword>
<name>A0A6J3LV90_9PEZI</name>
<reference evidence="4" key="3">
    <citation type="submission" date="2025-08" db="UniProtKB">
        <authorList>
            <consortium name="RefSeq"/>
        </authorList>
    </citation>
    <scope>IDENTIFICATION</scope>
    <source>
        <strain evidence="4">CBS 342.82</strain>
    </source>
</reference>
<keyword evidence="1" id="KW-0812">Transmembrane</keyword>
<keyword evidence="2" id="KW-0732">Signal</keyword>
<evidence type="ECO:0000313" key="4">
    <source>
        <dbReference type="RefSeq" id="XP_033456619.1"/>
    </source>
</evidence>
<feature type="signal peptide" evidence="2">
    <location>
        <begin position="1"/>
        <end position="21"/>
    </location>
</feature>
<dbReference type="RefSeq" id="XP_033456619.1">
    <property type="nucleotide sequence ID" value="XM_033608844.1"/>
</dbReference>
<gene>
    <name evidence="4" type="ORF">K489DRAFT_69835</name>
</gene>
<sequence length="109" mass="12727">MHVHIHVRMMMMMMMMMMIDGRQTQDLELIVRSCGSSEVHLRKHYCPRGLVIIVTIEAESDDDPAMASSDRQIRNDIINGLWWGMLYIRALLLLLRVFKRASTPRLLSQ</sequence>
<keyword evidence="1" id="KW-0472">Membrane</keyword>
<keyword evidence="1" id="KW-1133">Transmembrane helix</keyword>
<evidence type="ECO:0000313" key="3">
    <source>
        <dbReference type="Proteomes" id="UP000504637"/>
    </source>
</evidence>
<feature type="chain" id="PRO_5026782445" description="Secreted protein" evidence="2">
    <location>
        <begin position="22"/>
        <end position="109"/>
    </location>
</feature>
<evidence type="ECO:0008006" key="5">
    <source>
        <dbReference type="Google" id="ProtNLM"/>
    </source>
</evidence>
<dbReference type="GeneID" id="54366645"/>
<dbReference type="AlphaFoldDB" id="A0A6J3LV90"/>
<protein>
    <recommendedName>
        <fullName evidence="5">Secreted protein</fullName>
    </recommendedName>
</protein>
<feature type="transmembrane region" description="Helical" evidence="1">
    <location>
        <begin position="80"/>
        <end position="98"/>
    </location>
</feature>